<dbReference type="InterPro" id="IPR038695">
    <property type="entry name" value="Saro_0823-like_sf"/>
</dbReference>
<dbReference type="EMBL" id="CP017803">
    <property type="protein sequence ID" value="ATZ58908.1"/>
    <property type="molecule type" value="Genomic_DNA"/>
</dbReference>
<dbReference type="Gene3D" id="2.60.120.1140">
    <property type="entry name" value="Protein of unknown function DUF192"/>
    <property type="match status" value="1"/>
</dbReference>
<dbReference type="PANTHER" id="PTHR37953:SF1">
    <property type="entry name" value="UPF0127 PROTEIN MJ1496"/>
    <property type="match status" value="1"/>
</dbReference>
<dbReference type="RefSeq" id="WP_004032573.1">
    <property type="nucleotide sequence ID" value="NZ_AP025586.1"/>
</dbReference>
<name>A0A2H4U467_METSM</name>
<proteinExistence type="predicted"/>
<dbReference type="AlphaFoldDB" id="A0A2H4U467"/>
<dbReference type="Proteomes" id="UP000232133">
    <property type="component" value="Chromosome"/>
</dbReference>
<dbReference type="NCBIfam" id="NF002996">
    <property type="entry name" value="PRK03760.1"/>
    <property type="match status" value="1"/>
</dbReference>
<evidence type="ECO:0000313" key="1">
    <source>
        <dbReference type="EMBL" id="ATZ58908.1"/>
    </source>
</evidence>
<gene>
    <name evidence="1" type="ORF">BK798_00035</name>
</gene>
<organism evidence="1 2">
    <name type="scientific">Methanobrevibacter smithii</name>
    <dbReference type="NCBI Taxonomy" id="2173"/>
    <lineage>
        <taxon>Archaea</taxon>
        <taxon>Methanobacteriati</taxon>
        <taxon>Methanobacteriota</taxon>
        <taxon>Methanomada group</taxon>
        <taxon>Methanobacteria</taxon>
        <taxon>Methanobacteriales</taxon>
        <taxon>Methanobacteriaceae</taxon>
        <taxon>Methanobrevibacter</taxon>
    </lineage>
</organism>
<evidence type="ECO:0000313" key="2">
    <source>
        <dbReference type="Proteomes" id="UP000232133"/>
    </source>
</evidence>
<evidence type="ECO:0008006" key="3">
    <source>
        <dbReference type="Google" id="ProtNLM"/>
    </source>
</evidence>
<protein>
    <recommendedName>
        <fullName evidence="3">DUF192 domain-containing protein</fullName>
    </recommendedName>
</protein>
<dbReference type="GeneID" id="78817990"/>
<dbReference type="Pfam" id="PF02643">
    <property type="entry name" value="DUF192"/>
    <property type="match status" value="1"/>
</dbReference>
<accession>A0A2H4U467</accession>
<reference evidence="1 2" key="1">
    <citation type="submission" date="2016-10" db="EMBL/GenBank/DDBJ databases">
        <authorList>
            <person name="Varghese N."/>
        </authorList>
    </citation>
    <scope>NUCLEOTIDE SEQUENCE [LARGE SCALE GENOMIC DNA]</scope>
    <source>
        <strain evidence="1 2">KB11</strain>
    </source>
</reference>
<sequence length="117" mass="14064">MKKGIYNKTTKENININLKYADTYFKRLKGLMFKKNIDYGLVFIIKAKNRFSSGIHTSFMKFNIDVYFLDENLKIFDIQTLKPWEKYTPLKKADYIIEFEENKIKNKLKKGDEIEFI</sequence>
<dbReference type="InterPro" id="IPR003795">
    <property type="entry name" value="DUF192"/>
</dbReference>
<dbReference type="OMA" id="DSTIHMM"/>
<dbReference type="PANTHER" id="PTHR37953">
    <property type="entry name" value="UPF0127 PROTEIN MJ1496"/>
    <property type="match status" value="1"/>
</dbReference>